<gene>
    <name evidence="2" type="ORF">CTM90_04005</name>
</gene>
<dbReference type="EMBL" id="PYMM01000001">
    <property type="protein sequence ID" value="PSU19143.1"/>
    <property type="molecule type" value="Genomic_DNA"/>
</dbReference>
<feature type="region of interest" description="Disordered" evidence="1">
    <location>
        <begin position="65"/>
        <end position="100"/>
    </location>
</feature>
<dbReference type="AlphaFoldDB" id="A0ABD6XE84"/>
<name>A0ABD6XE84_PHODM</name>
<evidence type="ECO:0000313" key="3">
    <source>
        <dbReference type="Proteomes" id="UP000241404"/>
    </source>
</evidence>
<sequence length="100" mass="10986">MLCDDFKSLISAFQDGKPLAESDLYSLYVAITRPKKTLVIPDVLFEALEENLAFSLNKTAVPPRLLDNVLPETRGEPETTETSETDMPEPSAPESESASL</sequence>
<feature type="compositionally biased region" description="Low complexity" evidence="1">
    <location>
        <begin position="88"/>
        <end position="100"/>
    </location>
</feature>
<evidence type="ECO:0000256" key="1">
    <source>
        <dbReference type="SAM" id="MobiDB-lite"/>
    </source>
</evidence>
<reference evidence="2 3" key="1">
    <citation type="submission" date="2018-03" db="EMBL/GenBank/DDBJ databases">
        <title>Whole genome sequencing of Histamine producing bacteria.</title>
        <authorList>
            <person name="Butler K."/>
        </authorList>
    </citation>
    <scope>NUCLEOTIDE SEQUENCE [LARGE SCALE GENOMIC DNA]</scope>
    <source>
        <strain evidence="2 3">BT-6</strain>
    </source>
</reference>
<dbReference type="Proteomes" id="UP000241404">
    <property type="component" value="Unassembled WGS sequence"/>
</dbReference>
<feature type="compositionally biased region" description="Acidic residues" evidence="1">
    <location>
        <begin position="78"/>
        <end position="87"/>
    </location>
</feature>
<evidence type="ECO:0000313" key="2">
    <source>
        <dbReference type="EMBL" id="PSU19143.1"/>
    </source>
</evidence>
<organism evidence="2 3">
    <name type="scientific">Photobacterium damselae</name>
    <dbReference type="NCBI Taxonomy" id="38293"/>
    <lineage>
        <taxon>Bacteria</taxon>
        <taxon>Pseudomonadati</taxon>
        <taxon>Pseudomonadota</taxon>
        <taxon>Gammaproteobacteria</taxon>
        <taxon>Vibrionales</taxon>
        <taxon>Vibrionaceae</taxon>
        <taxon>Photobacterium</taxon>
    </lineage>
</organism>
<accession>A0ABD6XE84</accession>
<proteinExistence type="predicted"/>
<protein>
    <submittedName>
        <fullName evidence="2">Uncharacterized protein</fullName>
    </submittedName>
</protein>
<dbReference type="RefSeq" id="WP_065171620.1">
    <property type="nucleotide sequence ID" value="NZ_LZFH01000014.1"/>
</dbReference>
<comment type="caution">
    <text evidence="2">The sequence shown here is derived from an EMBL/GenBank/DDBJ whole genome shotgun (WGS) entry which is preliminary data.</text>
</comment>